<accession>C7MN51</accession>
<dbReference type="SUPFAM" id="SSF51569">
    <property type="entry name" value="Aldolase"/>
    <property type="match status" value="1"/>
</dbReference>
<evidence type="ECO:0000256" key="4">
    <source>
        <dbReference type="ARBA" id="ARBA00022839"/>
    </source>
</evidence>
<evidence type="ECO:0000259" key="7">
    <source>
        <dbReference type="Pfam" id="PF02601"/>
    </source>
</evidence>
<dbReference type="HAMAP" id="MF_00378">
    <property type="entry name" value="Exonuc_7_L"/>
    <property type="match status" value="1"/>
</dbReference>
<comment type="similarity">
    <text evidence="5 6">Belongs to the XseA family.</text>
</comment>
<dbReference type="InterPro" id="IPR020579">
    <property type="entry name" value="Exonuc_VII_lsu_C"/>
</dbReference>
<dbReference type="GO" id="GO:0006308">
    <property type="term" value="P:DNA catabolic process"/>
    <property type="evidence" value="ECO:0007669"/>
    <property type="project" value="UniProtKB-UniRule"/>
</dbReference>
<reference evidence="9 10" key="1">
    <citation type="journal article" date="2009" name="Stand. Genomic Sci.">
        <title>Complete genome sequence of Cryptobacterium curtum type strain (12-3).</title>
        <authorList>
            <person name="Mavrommatis K."/>
            <person name="Pukall R."/>
            <person name="Rohde C."/>
            <person name="Chen F."/>
            <person name="Sims D."/>
            <person name="Brettin T."/>
            <person name="Kuske C."/>
            <person name="Detter J.C."/>
            <person name="Han C."/>
            <person name="Lapidus A."/>
            <person name="Copeland A."/>
            <person name="Glavina Del Rio T."/>
            <person name="Nolan M."/>
            <person name="Lucas S."/>
            <person name="Tice H."/>
            <person name="Cheng J.F."/>
            <person name="Bruce D."/>
            <person name="Goodwin L."/>
            <person name="Pitluck S."/>
            <person name="Ovchinnikova G."/>
            <person name="Pati A."/>
            <person name="Ivanova N."/>
            <person name="Chen A."/>
            <person name="Palaniappan K."/>
            <person name="Chain P."/>
            <person name="D'haeseleer P."/>
            <person name="Goker M."/>
            <person name="Bristow J."/>
            <person name="Eisen J.A."/>
            <person name="Markowitz V."/>
            <person name="Hugenholtz P."/>
            <person name="Rohde M."/>
            <person name="Klenk H.P."/>
            <person name="Kyrpides N.C."/>
        </authorList>
    </citation>
    <scope>NUCLEOTIDE SEQUENCE [LARGE SCALE GENOMIC DNA]</scope>
    <source>
        <strain evidence="10">ATCC 700683 / DSM 15641 / 12-3</strain>
    </source>
</reference>
<keyword evidence="2 5" id="KW-0540">Nuclease</keyword>
<evidence type="ECO:0000256" key="1">
    <source>
        <dbReference type="ARBA" id="ARBA00022490"/>
    </source>
</evidence>
<sequence>MSSATESTPLSVSQAMALAKNTLESCTVTLVGEVSEVSVKPGYKAAYFTVKDTAASMPCMMWMNRFRSEGIDLRVGQLVQLTGRFTVYAPKGRMNFDVFSLSAAGEGDLRQRVADLARRLSAEGLMEASRKRALPGMPRTIGLVTSPHGAAVHDVLRTLRRRWPLSNILLAGVMVEGVNAPAEIVEGLRVVVEAGAEVVLLVRGGGSFEDLMPFNDERLARTIARCPVPVVTGIGHEPDTSIADMVADRRASTPTAAAEACVPDQRELALTLDASADRLQAQATVRLADFTRRLDALASRPVLSDPLQAIARFRQPIDLVSGRLTRAIPGALAADSAALAAHHMRLRAIGSSLTSMRVENLTSSQSRLSTAGRSLQTRFDEAWQMRAARLGDLSPLSVIGRGFALVRDDTGALVHSIDTVSPGTKVSIAVADGTIDAQVTATTHDEKTTVSWEEKK</sequence>
<evidence type="ECO:0000256" key="2">
    <source>
        <dbReference type="ARBA" id="ARBA00022722"/>
    </source>
</evidence>
<dbReference type="PANTHER" id="PTHR30008">
    <property type="entry name" value="EXODEOXYRIBONUCLEASE 7 LARGE SUBUNIT"/>
    <property type="match status" value="1"/>
</dbReference>
<dbReference type="Pfam" id="PF02601">
    <property type="entry name" value="Exonuc_VII_L"/>
    <property type="match status" value="1"/>
</dbReference>
<dbReference type="HOGENOM" id="CLU_023625_2_2_11"/>
<keyword evidence="3 5" id="KW-0378">Hydrolase</keyword>
<feature type="domain" description="OB-fold nucleic acid binding" evidence="8">
    <location>
        <begin position="10"/>
        <end position="100"/>
    </location>
</feature>
<dbReference type="GO" id="GO:0009318">
    <property type="term" value="C:exodeoxyribonuclease VII complex"/>
    <property type="evidence" value="ECO:0007669"/>
    <property type="project" value="UniProtKB-UniRule"/>
</dbReference>
<feature type="domain" description="Exonuclease VII large subunit C-terminal" evidence="7">
    <location>
        <begin position="125"/>
        <end position="438"/>
    </location>
</feature>
<keyword evidence="1 5" id="KW-0963">Cytoplasm</keyword>
<dbReference type="EMBL" id="CP001682">
    <property type="protein sequence ID" value="ACU94341.1"/>
    <property type="molecule type" value="Genomic_DNA"/>
</dbReference>
<dbReference type="eggNOG" id="COG1570">
    <property type="taxonomic scope" value="Bacteria"/>
</dbReference>
<organism evidence="9 10">
    <name type="scientific">Cryptobacterium curtum (strain ATCC 700683 / DSM 15641 / CCUG 43107 / 12-3)</name>
    <dbReference type="NCBI Taxonomy" id="469378"/>
    <lineage>
        <taxon>Bacteria</taxon>
        <taxon>Bacillati</taxon>
        <taxon>Actinomycetota</taxon>
        <taxon>Coriobacteriia</taxon>
        <taxon>Eggerthellales</taxon>
        <taxon>Eggerthellaceae</taxon>
        <taxon>Cryptobacterium</taxon>
    </lineage>
</organism>
<dbReference type="GO" id="GO:0008855">
    <property type="term" value="F:exodeoxyribonuclease VII activity"/>
    <property type="evidence" value="ECO:0007669"/>
    <property type="project" value="UniProtKB-UniRule"/>
</dbReference>
<evidence type="ECO:0000256" key="5">
    <source>
        <dbReference type="HAMAP-Rule" id="MF_00378"/>
    </source>
</evidence>
<dbReference type="InterPro" id="IPR003753">
    <property type="entry name" value="Exonuc_VII_L"/>
</dbReference>
<protein>
    <recommendedName>
        <fullName evidence="5">Exodeoxyribonuclease 7 large subunit</fullName>
        <ecNumber evidence="5">3.1.11.6</ecNumber>
    </recommendedName>
    <alternativeName>
        <fullName evidence="5">Exodeoxyribonuclease VII large subunit</fullName>
        <shortName evidence="5">Exonuclease VII large subunit</shortName>
    </alternativeName>
</protein>
<dbReference type="GO" id="GO:0003676">
    <property type="term" value="F:nucleic acid binding"/>
    <property type="evidence" value="ECO:0007669"/>
    <property type="project" value="InterPro"/>
</dbReference>
<proteinExistence type="inferred from homology"/>
<dbReference type="InterPro" id="IPR025824">
    <property type="entry name" value="OB-fold_nuc-bd_dom"/>
</dbReference>
<comment type="function">
    <text evidence="5">Bidirectionally degrades single-stranded DNA into large acid-insoluble oligonucleotides, which are then degraded further into small acid-soluble oligonucleotides.</text>
</comment>
<evidence type="ECO:0000313" key="10">
    <source>
        <dbReference type="Proteomes" id="UP000000954"/>
    </source>
</evidence>
<comment type="subunit">
    <text evidence="5">Heterooligomer composed of large and small subunits.</text>
</comment>
<evidence type="ECO:0000259" key="8">
    <source>
        <dbReference type="Pfam" id="PF13742"/>
    </source>
</evidence>
<keyword evidence="4 5" id="KW-0269">Exonuclease</keyword>
<dbReference type="STRING" id="469378.Ccur_06250"/>
<gene>
    <name evidence="5" type="primary">xseA</name>
    <name evidence="9" type="ordered locus">Ccur_06250</name>
</gene>
<evidence type="ECO:0000313" key="9">
    <source>
        <dbReference type="EMBL" id="ACU94341.1"/>
    </source>
</evidence>
<dbReference type="Pfam" id="PF13742">
    <property type="entry name" value="tRNA_anti_2"/>
    <property type="match status" value="1"/>
</dbReference>
<dbReference type="PANTHER" id="PTHR30008:SF0">
    <property type="entry name" value="EXODEOXYRIBONUCLEASE 7 LARGE SUBUNIT"/>
    <property type="match status" value="1"/>
</dbReference>
<dbReference type="RefSeq" id="WP_012803029.1">
    <property type="nucleotide sequence ID" value="NC_013170.1"/>
</dbReference>
<keyword evidence="10" id="KW-1185">Reference proteome</keyword>
<evidence type="ECO:0000256" key="3">
    <source>
        <dbReference type="ARBA" id="ARBA00022801"/>
    </source>
</evidence>
<dbReference type="Proteomes" id="UP000000954">
    <property type="component" value="Chromosome"/>
</dbReference>
<dbReference type="GO" id="GO:0005737">
    <property type="term" value="C:cytoplasm"/>
    <property type="evidence" value="ECO:0007669"/>
    <property type="project" value="UniProtKB-SubCell"/>
</dbReference>
<dbReference type="CDD" id="cd04489">
    <property type="entry name" value="ExoVII_LU_OBF"/>
    <property type="match status" value="1"/>
</dbReference>
<comment type="subcellular location">
    <subcellularLocation>
        <location evidence="5 6">Cytoplasm</location>
    </subcellularLocation>
</comment>
<evidence type="ECO:0000256" key="6">
    <source>
        <dbReference type="RuleBase" id="RU004355"/>
    </source>
</evidence>
<comment type="catalytic activity">
    <reaction evidence="5 6">
        <text>Exonucleolytic cleavage in either 5'- to 3'- or 3'- to 5'-direction to yield nucleoside 5'-phosphates.</text>
        <dbReference type="EC" id="3.1.11.6"/>
    </reaction>
</comment>
<dbReference type="EC" id="3.1.11.6" evidence="5"/>
<dbReference type="AlphaFoldDB" id="C7MN51"/>
<dbReference type="KEGG" id="ccu:Ccur_06250"/>
<dbReference type="OrthoDB" id="9802795at2"/>
<dbReference type="NCBIfam" id="TIGR00237">
    <property type="entry name" value="xseA"/>
    <property type="match status" value="1"/>
</dbReference>
<name>C7MN51_CRYCD</name>